<sequence>MTLIKFAELPECPRREDGRPLPLSSLSEYLKGWKEKLQKGKPSAKWVDVAEFVNVPITNDVLQAQAAVIQTKLMEIGYEEDYTGFALSPGWLQKFKARLMIGRLRRYGEAGSTDVKIIQNAQEEIQAELSTYRLQDIWNCDESRLQYNKQPAYSNIRKVLGKVLAGVKLDKLQITTFHSVNVDGSEKERLTIIARARNPHVFCCHKINPHNLPVTYRYNKKA</sequence>
<dbReference type="InterPro" id="IPR050863">
    <property type="entry name" value="CenT-Element_Derived"/>
</dbReference>
<evidence type="ECO:0000259" key="2">
    <source>
        <dbReference type="PROSITE" id="PS51253"/>
    </source>
</evidence>
<evidence type="ECO:0000256" key="1">
    <source>
        <dbReference type="ARBA" id="ARBA00023125"/>
    </source>
</evidence>
<name>A0A292PNL4_9PEZI</name>
<dbReference type="GO" id="GO:0005634">
    <property type="term" value="C:nucleus"/>
    <property type="evidence" value="ECO:0007669"/>
    <property type="project" value="TreeGrafter"/>
</dbReference>
<dbReference type="Pfam" id="PF03221">
    <property type="entry name" value="HTH_Tnp_Tc5"/>
    <property type="match status" value="1"/>
</dbReference>
<protein>
    <recommendedName>
        <fullName evidence="2">HTH CENPB-type domain-containing protein</fullName>
    </recommendedName>
</protein>
<gene>
    <name evidence="3" type="ORF">GSTUAT00007596001</name>
</gene>
<dbReference type="PANTHER" id="PTHR19303:SF73">
    <property type="entry name" value="PROTEIN PDC2"/>
    <property type="match status" value="1"/>
</dbReference>
<dbReference type="Gene3D" id="1.10.10.60">
    <property type="entry name" value="Homeodomain-like"/>
    <property type="match status" value="1"/>
</dbReference>
<organism evidence="3 4">
    <name type="scientific">Tuber aestivum</name>
    <name type="common">summer truffle</name>
    <dbReference type="NCBI Taxonomy" id="59557"/>
    <lineage>
        <taxon>Eukaryota</taxon>
        <taxon>Fungi</taxon>
        <taxon>Dikarya</taxon>
        <taxon>Ascomycota</taxon>
        <taxon>Pezizomycotina</taxon>
        <taxon>Pezizomycetes</taxon>
        <taxon>Pezizales</taxon>
        <taxon>Tuberaceae</taxon>
        <taxon>Tuber</taxon>
    </lineage>
</organism>
<dbReference type="AlphaFoldDB" id="A0A292PNL4"/>
<dbReference type="EMBL" id="LN891140">
    <property type="protein sequence ID" value="CUS08285.1"/>
    <property type="molecule type" value="Genomic_DNA"/>
</dbReference>
<accession>A0A292PNL4</accession>
<evidence type="ECO:0000313" key="3">
    <source>
        <dbReference type="EMBL" id="CUS08285.1"/>
    </source>
</evidence>
<proteinExistence type="predicted"/>
<feature type="domain" description="HTH CENPB-type" evidence="2">
    <location>
        <begin position="27"/>
        <end position="105"/>
    </location>
</feature>
<dbReference type="Proteomes" id="UP001412239">
    <property type="component" value="Unassembled WGS sequence"/>
</dbReference>
<dbReference type="InterPro" id="IPR006600">
    <property type="entry name" value="HTH_CenpB_DNA-bd_dom"/>
</dbReference>
<evidence type="ECO:0000313" key="4">
    <source>
        <dbReference type="Proteomes" id="UP001412239"/>
    </source>
</evidence>
<dbReference type="GO" id="GO:0003677">
    <property type="term" value="F:DNA binding"/>
    <property type="evidence" value="ECO:0007669"/>
    <property type="project" value="UniProtKB-KW"/>
</dbReference>
<dbReference type="PROSITE" id="PS51253">
    <property type="entry name" value="HTH_CENPB"/>
    <property type="match status" value="1"/>
</dbReference>
<dbReference type="PANTHER" id="PTHR19303">
    <property type="entry name" value="TRANSPOSON"/>
    <property type="match status" value="1"/>
</dbReference>
<keyword evidence="1" id="KW-0238">DNA-binding</keyword>
<reference evidence="3" key="1">
    <citation type="submission" date="2015-10" db="EMBL/GenBank/DDBJ databases">
        <authorList>
            <person name="Regsiter A."/>
            <person name="william w."/>
        </authorList>
    </citation>
    <scope>NUCLEOTIDE SEQUENCE</scope>
    <source>
        <strain evidence="3">Montdore</strain>
    </source>
</reference>
<keyword evidence="4" id="KW-1185">Reference proteome</keyword>